<sequence length="129" mass="14854">MKLVEYRNVELIYKGLASSFKSDLQKMIGSCQTIQDKGCVIEELVRYNVILKEEHKLITVRQQLESYQSCINHLESLLLRTTSSDTHTLARHVLDKSSIFDNVTEKVHVQSSRISLINDDEISKDDEID</sequence>
<evidence type="ECO:0000313" key="1">
    <source>
        <dbReference type="EMBL" id="CAF1325510.1"/>
    </source>
</evidence>
<dbReference type="EMBL" id="CAJNOO010003227">
    <property type="protein sequence ID" value="CAF1325510.1"/>
    <property type="molecule type" value="Genomic_DNA"/>
</dbReference>
<dbReference type="Proteomes" id="UP000663864">
    <property type="component" value="Unassembled WGS sequence"/>
</dbReference>
<comment type="caution">
    <text evidence="1">The sequence shown here is derived from an EMBL/GenBank/DDBJ whole genome shotgun (WGS) entry which is preliminary data.</text>
</comment>
<proteinExistence type="predicted"/>
<dbReference type="AlphaFoldDB" id="A0A815FHS9"/>
<dbReference type="OrthoDB" id="8062037at2759"/>
<reference evidence="1" key="1">
    <citation type="submission" date="2021-02" db="EMBL/GenBank/DDBJ databases">
        <authorList>
            <person name="Nowell W R."/>
        </authorList>
    </citation>
    <scope>NUCLEOTIDE SEQUENCE</scope>
</reference>
<evidence type="ECO:0000313" key="3">
    <source>
        <dbReference type="Proteomes" id="UP000663882"/>
    </source>
</evidence>
<dbReference type="EMBL" id="CAJNOT010003300">
    <property type="protein sequence ID" value="CAF1376241.1"/>
    <property type="molecule type" value="Genomic_DNA"/>
</dbReference>
<gene>
    <name evidence="1" type="ORF">RFH988_LOCUS30978</name>
    <name evidence="2" type="ORF">ZHD862_LOCUS31873</name>
</gene>
<evidence type="ECO:0000313" key="2">
    <source>
        <dbReference type="EMBL" id="CAF1376241.1"/>
    </source>
</evidence>
<organism evidence="1 3">
    <name type="scientific">Rotaria sordida</name>
    <dbReference type="NCBI Taxonomy" id="392033"/>
    <lineage>
        <taxon>Eukaryota</taxon>
        <taxon>Metazoa</taxon>
        <taxon>Spiralia</taxon>
        <taxon>Gnathifera</taxon>
        <taxon>Rotifera</taxon>
        <taxon>Eurotatoria</taxon>
        <taxon>Bdelloidea</taxon>
        <taxon>Philodinida</taxon>
        <taxon>Philodinidae</taxon>
        <taxon>Rotaria</taxon>
    </lineage>
</organism>
<name>A0A815FHS9_9BILA</name>
<dbReference type="Proteomes" id="UP000663882">
    <property type="component" value="Unassembled WGS sequence"/>
</dbReference>
<protein>
    <submittedName>
        <fullName evidence="1">Uncharacterized protein</fullName>
    </submittedName>
</protein>
<accession>A0A815FHS9</accession>